<name>A0A220U171_9BACI</name>
<dbReference type="Gene3D" id="3.30.70.270">
    <property type="match status" value="1"/>
</dbReference>
<dbReference type="Proteomes" id="UP000198312">
    <property type="component" value="Chromosome"/>
</dbReference>
<evidence type="ECO:0000313" key="1">
    <source>
        <dbReference type="EMBL" id="ASK61974.1"/>
    </source>
</evidence>
<evidence type="ECO:0008006" key="3">
    <source>
        <dbReference type="Google" id="ProtNLM"/>
    </source>
</evidence>
<dbReference type="OrthoDB" id="4986073at2"/>
<accession>A0A220U171</accession>
<sequence>MKIKIALFGRNELIERMNDYVDNQDDIEIIPFAYSKAVENIDLIDKAFMCDVYLFGGSLSYLYAKEKIERKRLPAIQVAFDEYMILTSFYRLKNYHNQELDRISIDVLYKEHVDEVISELQMEDREIYTYSYGDDAVLDIGKIFHYHKKLFQEGKIDYVLTSIEEVEQRLIDEGIPTSCMVIPKLNLERAVEKAKSIATLNKSKSAQIVSGFVQIKNFEDIVSKKGEFVAQEMLLKLHQILLKFGHKTYASVLTNGDNQFSIFGTRGILDHITNHYRDFPLLQEIARSLGVPVEIGFGLGLTAKQAEDNAKLALETCVHSEESSCFIVNERKETIGPLGVAKHVDTSELYHALIHRARLNNELSYNFIDFINLRNNEPFSANDISNYYQVTKRSAERTIHKLLAGEVIRVVGEEKPYVKGRPRKLFELTL</sequence>
<evidence type="ECO:0000313" key="2">
    <source>
        <dbReference type="Proteomes" id="UP000198312"/>
    </source>
</evidence>
<reference evidence="1 2" key="1">
    <citation type="submission" date="2017-07" db="EMBL/GenBank/DDBJ databases">
        <title>Virgibacillus sp. LM2416.</title>
        <authorList>
            <person name="Tak E.J."/>
            <person name="Bae J.-W."/>
        </authorList>
    </citation>
    <scope>NUCLEOTIDE SEQUENCE [LARGE SCALE GENOMIC DNA]</scope>
    <source>
        <strain evidence="1 2">LM2416</strain>
    </source>
</reference>
<gene>
    <name evidence="1" type="ORF">CFK37_07280</name>
</gene>
<dbReference type="EMBL" id="CP022315">
    <property type="protein sequence ID" value="ASK61974.1"/>
    <property type="molecule type" value="Genomic_DNA"/>
</dbReference>
<dbReference type="InterPro" id="IPR043128">
    <property type="entry name" value="Rev_trsase/Diguanyl_cyclase"/>
</dbReference>
<dbReference type="AlphaFoldDB" id="A0A220U171"/>
<protein>
    <recommendedName>
        <fullName evidence="3">Transcriptional regulator</fullName>
    </recommendedName>
</protein>
<proteinExistence type="predicted"/>
<keyword evidence="2" id="KW-1185">Reference proteome</keyword>
<dbReference type="RefSeq" id="WP_089061234.1">
    <property type="nucleotide sequence ID" value="NZ_CP022315.1"/>
</dbReference>
<dbReference type="KEGG" id="vil:CFK37_07280"/>
<organism evidence="1 2">
    <name type="scientific">Virgibacillus phasianinus</name>
    <dbReference type="NCBI Taxonomy" id="2017483"/>
    <lineage>
        <taxon>Bacteria</taxon>
        <taxon>Bacillati</taxon>
        <taxon>Bacillota</taxon>
        <taxon>Bacilli</taxon>
        <taxon>Bacillales</taxon>
        <taxon>Bacillaceae</taxon>
        <taxon>Virgibacillus</taxon>
    </lineage>
</organism>